<sequence>MARTLGEQLDNVQEAIFKLESGRAASYEIEGRKMTYHDLSTLYRRESDLLRRIEKYGRDYIPGQNAKPLSRIALVSFS</sequence>
<dbReference type="RefSeq" id="WP_013554722.1">
    <property type="nucleotide sequence ID" value="NC_014935.1"/>
</dbReference>
<accession>E6X1P6</accession>
<evidence type="ECO:0000313" key="1">
    <source>
        <dbReference type="EMBL" id="ADV47037.1"/>
    </source>
</evidence>
<protein>
    <submittedName>
        <fullName evidence="1">Uncharacterized protein</fullName>
    </submittedName>
</protein>
<name>E6X1P6_NITSE</name>
<dbReference type="HOGENOM" id="CLU_2618435_0_0_7"/>
<evidence type="ECO:0000313" key="2">
    <source>
        <dbReference type="Proteomes" id="UP000008633"/>
    </source>
</evidence>
<gene>
    <name evidence="1" type="ordered locus">Nitsa_1792</name>
</gene>
<dbReference type="KEGG" id="nsa:Nitsa_1792"/>
<keyword evidence="2" id="KW-1185">Reference proteome</keyword>
<reference evidence="2" key="2">
    <citation type="submission" date="2011-01" db="EMBL/GenBank/DDBJ databases">
        <title>The complete genome of Nitratifractor salsuginis DSM 16511.</title>
        <authorList>
            <consortium name="US DOE Joint Genome Institute (JGI-PGF)"/>
            <person name="Lucas S."/>
            <person name="Copeland A."/>
            <person name="Lapidus A."/>
            <person name="Bruce D."/>
            <person name="Goodwin L."/>
            <person name="Pitluck S."/>
            <person name="Kyrpides N."/>
            <person name="Mavromatis K."/>
            <person name="Ivanova N."/>
            <person name="Mikhailova N."/>
            <person name="Zeytun A."/>
            <person name="Detter J.C."/>
            <person name="Tapia R."/>
            <person name="Han C."/>
            <person name="Land M."/>
            <person name="Hauser L."/>
            <person name="Markowitz V."/>
            <person name="Cheng J.-F."/>
            <person name="Hugenholtz P."/>
            <person name="Woyke T."/>
            <person name="Wu D."/>
            <person name="Tindall B."/>
            <person name="Schuetze A."/>
            <person name="Brambilla E."/>
            <person name="Klenk H.-P."/>
            <person name="Eisen J.A."/>
        </authorList>
    </citation>
    <scope>NUCLEOTIDE SEQUENCE [LARGE SCALE GENOMIC DNA]</scope>
    <source>
        <strain evidence="2">DSM 16511 / JCM 12458 / E9I37-1</strain>
    </source>
</reference>
<dbReference type="EMBL" id="CP002452">
    <property type="protein sequence ID" value="ADV47037.1"/>
    <property type="molecule type" value="Genomic_DNA"/>
</dbReference>
<dbReference type="STRING" id="749222.Nitsa_1792"/>
<proteinExistence type="predicted"/>
<dbReference type="Proteomes" id="UP000008633">
    <property type="component" value="Chromosome"/>
</dbReference>
<dbReference type="AlphaFoldDB" id="E6X1P6"/>
<reference evidence="1 2" key="1">
    <citation type="journal article" date="2011" name="Stand. Genomic Sci.">
        <title>Complete genome sequence of Nitratifractor salsuginis type strain (E9I37-1).</title>
        <authorList>
            <person name="Anderson I."/>
            <person name="Sikorski J."/>
            <person name="Zeytun A."/>
            <person name="Nolan M."/>
            <person name="Lapidus A."/>
            <person name="Lucas S."/>
            <person name="Hammon N."/>
            <person name="Deshpande S."/>
            <person name="Cheng J.F."/>
            <person name="Tapia R."/>
            <person name="Han C."/>
            <person name="Goodwin L."/>
            <person name="Pitluck S."/>
            <person name="Liolios K."/>
            <person name="Pagani I."/>
            <person name="Ivanova N."/>
            <person name="Huntemann M."/>
            <person name="Mavromatis K."/>
            <person name="Ovchinikova G."/>
            <person name="Pati A."/>
            <person name="Chen A."/>
            <person name="Palaniappan K."/>
            <person name="Land M."/>
            <person name="Hauser L."/>
            <person name="Brambilla E.M."/>
            <person name="Ngatchou-Djao O.D."/>
            <person name="Rohde M."/>
            <person name="Tindall B.J."/>
            <person name="Goker M."/>
            <person name="Detter J.C."/>
            <person name="Woyke T."/>
            <person name="Bristow J."/>
            <person name="Eisen J.A."/>
            <person name="Markowitz V."/>
            <person name="Hugenholtz P."/>
            <person name="Klenk H.P."/>
            <person name="Kyrpides N.C."/>
        </authorList>
    </citation>
    <scope>NUCLEOTIDE SEQUENCE [LARGE SCALE GENOMIC DNA]</scope>
    <source>
        <strain evidence="2">DSM 16511 / JCM 12458 / E9I37-1</strain>
    </source>
</reference>
<organism evidence="1 2">
    <name type="scientific">Nitratifractor salsuginis (strain DSM 16511 / JCM 12458 / E9I37-1)</name>
    <dbReference type="NCBI Taxonomy" id="749222"/>
    <lineage>
        <taxon>Bacteria</taxon>
        <taxon>Pseudomonadati</taxon>
        <taxon>Campylobacterota</taxon>
        <taxon>Epsilonproteobacteria</taxon>
        <taxon>Campylobacterales</taxon>
        <taxon>Sulfurovaceae</taxon>
        <taxon>Nitratifractor</taxon>
    </lineage>
</organism>